<proteinExistence type="inferred from homology"/>
<evidence type="ECO:0000256" key="6">
    <source>
        <dbReference type="ARBA" id="ARBA00022741"/>
    </source>
</evidence>
<organism evidence="13 14">
    <name type="scientific">Saxophila tyrrhenica</name>
    <dbReference type="NCBI Taxonomy" id="1690608"/>
    <lineage>
        <taxon>Eukaryota</taxon>
        <taxon>Fungi</taxon>
        <taxon>Dikarya</taxon>
        <taxon>Ascomycota</taxon>
        <taxon>Pezizomycotina</taxon>
        <taxon>Dothideomycetes</taxon>
        <taxon>Dothideomycetidae</taxon>
        <taxon>Mycosphaerellales</taxon>
        <taxon>Extremaceae</taxon>
        <taxon>Saxophila</taxon>
    </lineage>
</organism>
<keyword evidence="8 9" id="KW-0460">Magnesium</keyword>
<dbReference type="Gene3D" id="3.30.1490.80">
    <property type="match status" value="1"/>
</dbReference>
<keyword evidence="5 9" id="KW-0479">Metal-binding</keyword>
<dbReference type="GeneID" id="89921384"/>
<dbReference type="SUPFAM" id="SSF52440">
    <property type="entry name" value="PreATP-grasp domain"/>
    <property type="match status" value="1"/>
</dbReference>
<feature type="binding site" evidence="10">
    <location>
        <begin position="405"/>
        <end position="414"/>
    </location>
    <ligand>
        <name>ATP</name>
        <dbReference type="ChEBI" id="CHEBI:30616"/>
    </ligand>
</feature>
<dbReference type="Gene3D" id="3.30.1490.50">
    <property type="match status" value="1"/>
</dbReference>
<dbReference type="GO" id="GO:0000287">
    <property type="term" value="F:magnesium ion binding"/>
    <property type="evidence" value="ECO:0007669"/>
    <property type="project" value="UniProtKB-UniRule"/>
</dbReference>
<dbReference type="InterPro" id="IPR016185">
    <property type="entry name" value="PreATP-grasp_dom_sf"/>
</dbReference>
<dbReference type="InterPro" id="IPR037013">
    <property type="entry name" value="GSH-S_sub-bd_sf"/>
</dbReference>
<keyword evidence="3 9" id="KW-0436">Ligase</keyword>
<dbReference type="RefSeq" id="XP_064663534.1">
    <property type="nucleotide sequence ID" value="XM_064797300.1"/>
</dbReference>
<feature type="binding site" evidence="11">
    <location>
        <position position="152"/>
    </location>
    <ligand>
        <name>Mg(2+)</name>
        <dbReference type="ChEBI" id="CHEBI:18420"/>
    </ligand>
</feature>
<dbReference type="PANTHER" id="PTHR11130:SF0">
    <property type="entry name" value="GLUTATHIONE SYNTHETASE"/>
    <property type="match status" value="1"/>
</dbReference>
<dbReference type="GO" id="GO:0004363">
    <property type="term" value="F:glutathione synthase activity"/>
    <property type="evidence" value="ECO:0007669"/>
    <property type="project" value="UniProtKB-UniRule"/>
</dbReference>
<comment type="pathway">
    <text evidence="1 9">Sulfur metabolism; glutathione biosynthesis; glutathione from L-cysteine and L-glutamate: step 2/2.</text>
</comment>
<feature type="binding site" evidence="10">
    <location>
        <position position="496"/>
    </location>
    <ligand>
        <name>ATP</name>
        <dbReference type="ChEBI" id="CHEBI:30616"/>
    </ligand>
</feature>
<feature type="binding site" evidence="11">
    <location>
        <position position="150"/>
    </location>
    <ligand>
        <name>Mg(2+)</name>
        <dbReference type="ChEBI" id="CHEBI:18420"/>
    </ligand>
</feature>
<dbReference type="Pfam" id="PF03199">
    <property type="entry name" value="GSH_synthase"/>
    <property type="match status" value="1"/>
</dbReference>
<comment type="similarity">
    <text evidence="2 9">Belongs to the eukaryotic GSH synthase family.</text>
</comment>
<keyword evidence="6 9" id="KW-0547">Nucleotide-binding</keyword>
<sequence length="519" mass="58272">MIRHQDDHLIHCQRCQDQLQYLINEVKDHHITRGSLLKLVEHETESSVPARAVGASILPTPFPKARYDEAIELQQAYCELYMRVASDPDWLYKVLEPLKNHDRFFDVLWEVYEKVREAGAVQNVVCCVFRNDYMIHQPPDQSEAELKQVEMNTFSCAGAAHAERIANVHKHLARVRDCETGPSSSSSTALPSNGNVSSIVDMLQTAHTIYTSRNPTPHQKCILITVQPFNFNVADERPIELALWDANIPCYRVEWRTLVSHTTLTSDHTLLFKPPFGSAEREVSVLYYRGGYVIEEYKPSGRELRIRLEISRAIKCPDILTHLAGFKTVQAALTESGALERFLPDQPENVQRIRRTFMHMQALDTTPRGRHFRATATYEPCSLNQPAVHMPSQPSDPGGGGWVLKPNRDGGGHNVYRAAILPFLRSQPEEGWGKYTMMQMIEPPATEGTLMASEGLYHGAVISELGVLGTCVWERKEGGGVGVVMNEVGGWTFKTKPVGVDEMSVVKGFGCFDCPMLAD</sequence>
<dbReference type="InterPro" id="IPR004887">
    <property type="entry name" value="GSH_synth_subst-bd"/>
</dbReference>
<feature type="binding site" evidence="10">
    <location>
        <begin position="438"/>
        <end position="441"/>
    </location>
    <ligand>
        <name>ATP</name>
        <dbReference type="ChEBI" id="CHEBI:30616"/>
    </ligand>
</feature>
<dbReference type="AlphaFoldDB" id="A0AAV9PLN3"/>
<name>A0AAV9PLN3_9PEZI</name>
<keyword evidence="7 9" id="KW-0067">ATP-binding</keyword>
<dbReference type="EMBL" id="JAVRRT010000001">
    <property type="protein sequence ID" value="KAK5174896.1"/>
    <property type="molecule type" value="Genomic_DNA"/>
</dbReference>
<dbReference type="Proteomes" id="UP001337655">
    <property type="component" value="Unassembled WGS sequence"/>
</dbReference>
<feature type="binding site" evidence="10">
    <location>
        <position position="416"/>
    </location>
    <ligand>
        <name>ATP</name>
        <dbReference type="ChEBI" id="CHEBI:30616"/>
    </ligand>
</feature>
<dbReference type="InterPro" id="IPR005615">
    <property type="entry name" value="Glutathione_synthase"/>
</dbReference>
<comment type="caution">
    <text evidence="13">The sequence shown here is derived from an EMBL/GenBank/DDBJ whole genome shotgun (WGS) entry which is preliminary data.</text>
</comment>
<evidence type="ECO:0000256" key="9">
    <source>
        <dbReference type="PIRNR" id="PIRNR001558"/>
    </source>
</evidence>
<evidence type="ECO:0000256" key="1">
    <source>
        <dbReference type="ARBA" id="ARBA00004965"/>
    </source>
</evidence>
<protein>
    <recommendedName>
        <fullName evidence="9">Glutathione synthetase</fullName>
        <shortName evidence="9">GSH-S</shortName>
        <ecNumber evidence="9">6.3.2.3</ecNumber>
    </recommendedName>
</protein>
<feature type="domain" description="Glutathione synthase substrate-binding" evidence="12">
    <location>
        <begin position="221"/>
        <end position="324"/>
    </location>
</feature>
<evidence type="ECO:0000256" key="8">
    <source>
        <dbReference type="ARBA" id="ARBA00022842"/>
    </source>
</evidence>
<dbReference type="EC" id="6.3.2.3" evidence="9"/>
<dbReference type="NCBIfam" id="TIGR01986">
    <property type="entry name" value="glut_syn_euk"/>
    <property type="match status" value="1"/>
</dbReference>
<dbReference type="InterPro" id="IPR014042">
    <property type="entry name" value="Glutathione_synthase_a-hlx"/>
</dbReference>
<evidence type="ECO:0000256" key="11">
    <source>
        <dbReference type="PIRSR" id="PIRSR001558-2"/>
    </source>
</evidence>
<dbReference type="Gene3D" id="1.10.1080.10">
    <property type="entry name" value="Glutathione Synthetase, Chain A, domain 3"/>
    <property type="match status" value="1"/>
</dbReference>
<dbReference type="GO" id="GO:0005524">
    <property type="term" value="F:ATP binding"/>
    <property type="evidence" value="ECO:0007669"/>
    <property type="project" value="UniProtKB-UniRule"/>
</dbReference>
<evidence type="ECO:0000256" key="3">
    <source>
        <dbReference type="ARBA" id="ARBA00022598"/>
    </source>
</evidence>
<dbReference type="Gene3D" id="3.40.50.1760">
    <property type="entry name" value="Glutathione synthase, substrate-binding domain superfamily, eukaryotic"/>
    <property type="match status" value="1"/>
</dbReference>
<feature type="binding site" evidence="10">
    <location>
        <position position="327"/>
    </location>
    <ligand>
        <name>ATP</name>
        <dbReference type="ChEBI" id="CHEBI:30616"/>
    </ligand>
</feature>
<evidence type="ECO:0000256" key="5">
    <source>
        <dbReference type="ARBA" id="ARBA00022723"/>
    </source>
</evidence>
<dbReference type="InterPro" id="IPR014709">
    <property type="entry name" value="Glutathione_synthase_C_euk"/>
</dbReference>
<evidence type="ECO:0000313" key="13">
    <source>
        <dbReference type="EMBL" id="KAK5174896.1"/>
    </source>
</evidence>
<dbReference type="GO" id="GO:0043295">
    <property type="term" value="F:glutathione binding"/>
    <property type="evidence" value="ECO:0007669"/>
    <property type="project" value="UniProtKB-UniRule"/>
</dbReference>
<feature type="binding site" evidence="10">
    <location>
        <position position="502"/>
    </location>
    <ligand>
        <name>ATP</name>
        <dbReference type="ChEBI" id="CHEBI:30616"/>
    </ligand>
</feature>
<reference evidence="13 14" key="1">
    <citation type="submission" date="2023-08" db="EMBL/GenBank/DDBJ databases">
        <title>Black Yeasts Isolated from many extreme environments.</title>
        <authorList>
            <person name="Coleine C."/>
            <person name="Stajich J.E."/>
            <person name="Selbmann L."/>
        </authorList>
    </citation>
    <scope>NUCLEOTIDE SEQUENCE [LARGE SCALE GENOMIC DNA]</scope>
    <source>
        <strain evidence="13 14">CCFEE 5935</strain>
    </source>
</reference>
<evidence type="ECO:0000256" key="2">
    <source>
        <dbReference type="ARBA" id="ARBA00010385"/>
    </source>
</evidence>
<dbReference type="Pfam" id="PF03917">
    <property type="entry name" value="GSH_synth_ATP"/>
    <property type="match status" value="1"/>
</dbReference>
<evidence type="ECO:0000256" key="10">
    <source>
        <dbReference type="PIRSR" id="PIRSR001558-1"/>
    </source>
</evidence>
<comment type="catalytic activity">
    <reaction evidence="9">
        <text>gamma-L-glutamyl-L-cysteine + glycine + ATP = glutathione + ADP + phosphate + H(+)</text>
        <dbReference type="Rhea" id="RHEA:13557"/>
        <dbReference type="ChEBI" id="CHEBI:15378"/>
        <dbReference type="ChEBI" id="CHEBI:30616"/>
        <dbReference type="ChEBI" id="CHEBI:43474"/>
        <dbReference type="ChEBI" id="CHEBI:57305"/>
        <dbReference type="ChEBI" id="CHEBI:57925"/>
        <dbReference type="ChEBI" id="CHEBI:58173"/>
        <dbReference type="ChEBI" id="CHEBI:456216"/>
        <dbReference type="EC" id="6.3.2.3"/>
    </reaction>
</comment>
<keyword evidence="4 9" id="KW-0317">Glutathione biosynthesis</keyword>
<keyword evidence="14" id="KW-1185">Reference proteome</keyword>
<evidence type="ECO:0000256" key="4">
    <source>
        <dbReference type="ARBA" id="ARBA00022684"/>
    </source>
</evidence>
<dbReference type="PIRSF" id="PIRSF001558">
    <property type="entry name" value="GSHase"/>
    <property type="match status" value="1"/>
</dbReference>
<evidence type="ECO:0000313" key="14">
    <source>
        <dbReference type="Proteomes" id="UP001337655"/>
    </source>
</evidence>
<dbReference type="InterPro" id="IPR014049">
    <property type="entry name" value="Glutathione_synthase_N_euk"/>
</dbReference>
<evidence type="ECO:0000259" key="12">
    <source>
        <dbReference type="Pfam" id="PF03199"/>
    </source>
</evidence>
<dbReference type="Gene3D" id="3.30.470.20">
    <property type="entry name" value="ATP-grasp fold, B domain"/>
    <property type="match status" value="1"/>
</dbReference>
<feature type="binding site" evidence="10">
    <location>
        <position position="464"/>
    </location>
    <ligand>
        <name>ATP</name>
        <dbReference type="ChEBI" id="CHEBI:30616"/>
    </ligand>
</feature>
<gene>
    <name evidence="13" type="ORF">LTR77_000032</name>
</gene>
<dbReference type="PANTHER" id="PTHR11130">
    <property type="entry name" value="GLUTATHIONE SYNTHETASE"/>
    <property type="match status" value="1"/>
</dbReference>
<accession>A0AAV9PLN3</accession>
<evidence type="ECO:0000256" key="7">
    <source>
        <dbReference type="ARBA" id="ARBA00022840"/>
    </source>
</evidence>
<dbReference type="GO" id="GO:0005829">
    <property type="term" value="C:cytosol"/>
    <property type="evidence" value="ECO:0007669"/>
    <property type="project" value="TreeGrafter"/>
</dbReference>
<comment type="cofactor">
    <cofactor evidence="9 11">
        <name>Mg(2+)</name>
        <dbReference type="ChEBI" id="CHEBI:18420"/>
    </cofactor>
    <text evidence="9 11">Binds 1 Mg(2+) ion per subunit.</text>
</comment>
<dbReference type="SUPFAM" id="SSF56059">
    <property type="entry name" value="Glutathione synthetase ATP-binding domain-like"/>
    <property type="match status" value="1"/>
</dbReference>